<feature type="transmembrane region" description="Helical" evidence="6">
    <location>
        <begin position="884"/>
        <end position="904"/>
    </location>
</feature>
<organism evidence="7 8">
    <name type="scientific">Botrytis tulipae</name>
    <dbReference type="NCBI Taxonomy" id="87230"/>
    <lineage>
        <taxon>Eukaryota</taxon>
        <taxon>Fungi</taxon>
        <taxon>Dikarya</taxon>
        <taxon>Ascomycota</taxon>
        <taxon>Pezizomycotina</taxon>
        <taxon>Leotiomycetes</taxon>
        <taxon>Helotiales</taxon>
        <taxon>Sclerotiniaceae</taxon>
        <taxon>Botrytis</taxon>
    </lineage>
</organism>
<dbReference type="PANTHER" id="PTHR47685">
    <property type="entry name" value="MAGNESIUM TRANSPORT PROTEIN CORA"/>
    <property type="match status" value="1"/>
</dbReference>
<dbReference type="EMBL" id="PQXH01000247">
    <property type="protein sequence ID" value="TGO07790.1"/>
    <property type="molecule type" value="Genomic_DNA"/>
</dbReference>
<dbReference type="Gene3D" id="1.20.58.340">
    <property type="entry name" value="Magnesium transport protein CorA, transmembrane region"/>
    <property type="match status" value="1"/>
</dbReference>
<feature type="compositionally biased region" description="Basic and acidic residues" evidence="5">
    <location>
        <begin position="540"/>
        <end position="552"/>
    </location>
</feature>
<feature type="transmembrane region" description="Helical" evidence="6">
    <location>
        <begin position="910"/>
        <end position="931"/>
    </location>
</feature>
<dbReference type="InterPro" id="IPR045863">
    <property type="entry name" value="CorA_TM1_TM2"/>
</dbReference>
<dbReference type="GO" id="GO:0046873">
    <property type="term" value="F:metal ion transmembrane transporter activity"/>
    <property type="evidence" value="ECO:0007669"/>
    <property type="project" value="InterPro"/>
</dbReference>
<feature type="compositionally biased region" description="Polar residues" evidence="5">
    <location>
        <begin position="101"/>
        <end position="112"/>
    </location>
</feature>
<gene>
    <name evidence="7" type="ORF">BTUL_0247g00190</name>
</gene>
<name>A0A4Z1E8U9_9HELO</name>
<keyword evidence="2 6" id="KW-0812">Transmembrane</keyword>
<dbReference type="GO" id="GO:0016020">
    <property type="term" value="C:membrane"/>
    <property type="evidence" value="ECO:0007669"/>
    <property type="project" value="UniProtKB-SubCell"/>
</dbReference>
<dbReference type="PANTHER" id="PTHR47685:SF1">
    <property type="entry name" value="MAGNESIUM TRANSPORT PROTEIN CORA"/>
    <property type="match status" value="1"/>
</dbReference>
<accession>A0A4Z1E8U9</accession>
<evidence type="ECO:0000256" key="3">
    <source>
        <dbReference type="ARBA" id="ARBA00022989"/>
    </source>
</evidence>
<dbReference type="InterPro" id="IPR050829">
    <property type="entry name" value="CorA_MIT"/>
</dbReference>
<keyword evidence="8" id="KW-1185">Reference proteome</keyword>
<evidence type="ECO:0000256" key="1">
    <source>
        <dbReference type="ARBA" id="ARBA00004141"/>
    </source>
</evidence>
<comment type="subcellular location">
    <subcellularLocation>
        <location evidence="1">Membrane</location>
        <topology evidence="1">Multi-pass membrane protein</topology>
    </subcellularLocation>
</comment>
<feature type="region of interest" description="Disordered" evidence="5">
    <location>
        <begin position="101"/>
        <end position="130"/>
    </location>
</feature>
<feature type="compositionally biased region" description="Basic and acidic residues" evidence="5">
    <location>
        <begin position="1"/>
        <end position="18"/>
    </location>
</feature>
<sequence length="952" mass="106747">MASFMEMERARNLREKLPSRNTKARRSMKSGQELHENTTSIKKRRPSPPPPNIENKAFNDSSASSDLGTQGASGSFRRVFGTTASLMFHDMSSILRNMTQRKNNPDLTSSPIHSEDLEKGDVRTGKNQHTKIKNDAEAPDRIDDEMKVLREGITETEAEAVHNVDKASNKVPVTLDETRSAPELTEIFISVNEGVGIPEANDEIDISDKFPQGSLLPVIQAKNRQAQKSVTVSQSVLPSTLDTMQEEQSAKNKIPIFLGSNKVGSRRKLMQVDKPTSADEKNIAETSNAHSEIGPSFKEQYNSRASAQERRIPLSKIDEALVKAYLLPHSPGEAPLQIRRTLDQYFYSHLVSTSQRDSDQVVYRHMRDKTSYDPKMFMVDQLWLWVISDETVISCCPQRWDIWSTSDSTQPVIVPTPLPSSKLPPHPPPNLHTQIQEKDALRQPCLSSPPLLEILPLGFEPLSKPSELALNPAEATQSRVQAFHNSKGQERPNASNKITESRPLERSTPNQKKFEPKGGVLGWLSGAPKKSSKVPRAKSRHDQSRNSDDQHVTFDSPDSSTAEKRKRLAVLRQDPLNVHQKALKYLQSSTRPPIVSPYDVANLVVDMCVNLFDQYQVPEEFQFFDFFERSIGVVIDKEAQCFRSFSDGLARAEPGLNSGNTESDGLFNITEEVQLLVEIRDIRDELAILQMILSDQLNPVEEFSQIVAQHRSQSNSIKDRTSDRTIKNYLYRIEKMERLADKTYQSLNHLLDLKQKQANVSEALSSRKQMESSALQAAAANKLAEISLEQTYVANEQAVESVRQGRTVLVFTVVTIIFLPLSFMAAFFAINIDVFPFNDDGKLPLDYVLKYMLSISGAMSIPFILIALNQDRIATALKANRGGLFWMCFVVLLMIIFLSVIWTTELAEGIKAAVTSFFVLTVVVGLVWYLYSTLVKSLRNDSSESESEASSS</sequence>
<dbReference type="AlphaFoldDB" id="A0A4Z1E8U9"/>
<evidence type="ECO:0000256" key="2">
    <source>
        <dbReference type="ARBA" id="ARBA00022692"/>
    </source>
</evidence>
<dbReference type="InterPro" id="IPR002523">
    <property type="entry name" value="MgTranspt_CorA/ZnTranspt_ZntB"/>
</dbReference>
<feature type="compositionally biased region" description="Basic and acidic residues" evidence="5">
    <location>
        <begin position="113"/>
        <end position="124"/>
    </location>
</feature>
<feature type="transmembrane region" description="Helical" evidence="6">
    <location>
        <begin position="808"/>
        <end position="828"/>
    </location>
</feature>
<feature type="region of interest" description="Disordered" evidence="5">
    <location>
        <begin position="272"/>
        <end position="296"/>
    </location>
</feature>
<proteinExistence type="predicted"/>
<evidence type="ECO:0000313" key="8">
    <source>
        <dbReference type="Proteomes" id="UP000297777"/>
    </source>
</evidence>
<evidence type="ECO:0000256" key="5">
    <source>
        <dbReference type="SAM" id="MobiDB-lite"/>
    </source>
</evidence>
<comment type="caution">
    <text evidence="7">The sequence shown here is derived from an EMBL/GenBank/DDBJ whole genome shotgun (WGS) entry which is preliminary data.</text>
</comment>
<feature type="compositionally biased region" description="Polar residues" evidence="5">
    <location>
        <begin position="484"/>
        <end position="498"/>
    </location>
</feature>
<evidence type="ECO:0000256" key="4">
    <source>
        <dbReference type="ARBA" id="ARBA00023136"/>
    </source>
</evidence>
<feature type="compositionally biased region" description="Polar residues" evidence="5">
    <location>
        <begin position="58"/>
        <end position="73"/>
    </location>
</feature>
<feature type="region of interest" description="Disordered" evidence="5">
    <location>
        <begin position="484"/>
        <end position="564"/>
    </location>
</feature>
<feature type="transmembrane region" description="Helical" evidence="6">
    <location>
        <begin position="848"/>
        <end position="868"/>
    </location>
</feature>
<protein>
    <submittedName>
        <fullName evidence="7">Uncharacterized protein</fullName>
    </submittedName>
</protein>
<dbReference type="OrthoDB" id="341259at2759"/>
<evidence type="ECO:0000313" key="7">
    <source>
        <dbReference type="EMBL" id="TGO07790.1"/>
    </source>
</evidence>
<feature type="compositionally biased region" description="Basic residues" evidence="5">
    <location>
        <begin position="530"/>
        <end position="539"/>
    </location>
</feature>
<dbReference type="SUPFAM" id="SSF144083">
    <property type="entry name" value="Magnesium transport protein CorA, transmembrane region"/>
    <property type="match status" value="1"/>
</dbReference>
<keyword evidence="3 6" id="KW-1133">Transmembrane helix</keyword>
<feature type="region of interest" description="Disordered" evidence="5">
    <location>
        <begin position="1"/>
        <end position="73"/>
    </location>
</feature>
<dbReference type="Proteomes" id="UP000297777">
    <property type="component" value="Unassembled WGS sequence"/>
</dbReference>
<reference evidence="7 8" key="1">
    <citation type="submission" date="2017-12" db="EMBL/GenBank/DDBJ databases">
        <title>Comparative genomics of Botrytis spp.</title>
        <authorList>
            <person name="Valero-Jimenez C.A."/>
            <person name="Tapia P."/>
            <person name="Veloso J."/>
            <person name="Silva-Moreno E."/>
            <person name="Staats M."/>
            <person name="Valdes J.H."/>
            <person name="Van Kan J.A.L."/>
        </authorList>
    </citation>
    <scope>NUCLEOTIDE SEQUENCE [LARGE SCALE GENOMIC DNA]</scope>
    <source>
        <strain evidence="7 8">Bt9001</strain>
    </source>
</reference>
<evidence type="ECO:0000256" key="6">
    <source>
        <dbReference type="SAM" id="Phobius"/>
    </source>
</evidence>
<keyword evidence="4 6" id="KW-0472">Membrane</keyword>
<dbReference type="Pfam" id="PF01544">
    <property type="entry name" value="CorA"/>
    <property type="match status" value="1"/>
</dbReference>